<reference evidence="2 3" key="1">
    <citation type="submission" date="2019-09" db="EMBL/GenBank/DDBJ databases">
        <title>Bird 10,000 Genomes (B10K) Project - Family phase.</title>
        <authorList>
            <person name="Zhang G."/>
        </authorList>
    </citation>
    <scope>NUCLEOTIDE SEQUENCE [LARGE SCALE GENOMIC DNA]</scope>
    <source>
        <strain evidence="2">B10K-DU-001-32</strain>
        <tissue evidence="2">Muscle</tissue>
    </source>
</reference>
<evidence type="ECO:0000259" key="1">
    <source>
        <dbReference type="SMART" id="SM00394"/>
    </source>
</evidence>
<dbReference type="Proteomes" id="UP000527232">
    <property type="component" value="Unassembled WGS sequence"/>
</dbReference>
<dbReference type="Gene3D" id="1.20.890.10">
    <property type="entry name" value="cAMP-dependent protein kinase regulatory subunit, dimerization-anchoring domain"/>
    <property type="match status" value="1"/>
</dbReference>
<dbReference type="OrthoDB" id="252964at2759"/>
<feature type="non-terminal residue" evidence="2">
    <location>
        <position position="66"/>
    </location>
</feature>
<accession>A0A7K9LV23</accession>
<gene>
    <name evidence="2" type="primary">Spa17</name>
    <name evidence="2" type="ORF">HYDTET_R14247</name>
</gene>
<evidence type="ECO:0000313" key="2">
    <source>
        <dbReference type="EMBL" id="NXH65895.1"/>
    </source>
</evidence>
<dbReference type="SUPFAM" id="SSF47391">
    <property type="entry name" value="Dimerization-anchoring domain of cAMP-dependent PK regulatory subunit"/>
    <property type="match status" value="1"/>
</dbReference>
<dbReference type="PANTHER" id="PTHR10699">
    <property type="entry name" value="NEUROMODULIN"/>
    <property type="match status" value="1"/>
</dbReference>
<dbReference type="Pfam" id="PF02197">
    <property type="entry name" value="RIIa"/>
    <property type="match status" value="1"/>
</dbReference>
<dbReference type="InterPro" id="IPR047579">
    <property type="entry name" value="DD_CABYR_SP17"/>
</dbReference>
<keyword evidence="3" id="KW-1185">Reference proteome</keyword>
<sequence length="66" mass="7061">MSVPSSSTTLWLPEGLQNQLEGLVLEVLQVQPTDVVAFAAQHFQTLLEQREGNSGDPGACGAHLED</sequence>
<dbReference type="PANTHER" id="PTHR10699:SF11">
    <property type="entry name" value="IGLOO, ISOFORM A"/>
    <property type="match status" value="1"/>
</dbReference>
<dbReference type="SMART" id="SM00394">
    <property type="entry name" value="RIIa"/>
    <property type="match status" value="1"/>
</dbReference>
<protein>
    <submittedName>
        <fullName evidence="2">SP17 protein</fullName>
    </submittedName>
</protein>
<name>A0A7K9LV23_OCETE</name>
<dbReference type="CDD" id="cd12100">
    <property type="entry name" value="DD_CABYR_SP17"/>
    <property type="match status" value="1"/>
</dbReference>
<proteinExistence type="predicted"/>
<dbReference type="EMBL" id="VWZR01000497">
    <property type="protein sequence ID" value="NXH65895.1"/>
    <property type="molecule type" value="Genomic_DNA"/>
</dbReference>
<feature type="domain" description="RIIa" evidence="1">
    <location>
        <begin position="14"/>
        <end position="51"/>
    </location>
</feature>
<evidence type="ECO:0000313" key="3">
    <source>
        <dbReference type="Proteomes" id="UP000527232"/>
    </source>
</evidence>
<comment type="caution">
    <text evidence="2">The sequence shown here is derived from an EMBL/GenBank/DDBJ whole genome shotgun (WGS) entry which is preliminary data.</text>
</comment>
<dbReference type="InterPro" id="IPR003117">
    <property type="entry name" value="cAMP_dep_PK_reg_su_I/II_a/b"/>
</dbReference>
<feature type="non-terminal residue" evidence="2">
    <location>
        <position position="1"/>
    </location>
</feature>
<dbReference type="AlphaFoldDB" id="A0A7K9LV23"/>
<dbReference type="GO" id="GO:0005516">
    <property type="term" value="F:calmodulin binding"/>
    <property type="evidence" value="ECO:0007669"/>
    <property type="project" value="TreeGrafter"/>
</dbReference>
<organism evidence="2 3">
    <name type="scientific">Oceanodroma tethys</name>
    <name type="common">Wedge-rumped storm-petrel</name>
    <name type="synonym">Hydrobates tethys</name>
    <dbReference type="NCBI Taxonomy" id="79633"/>
    <lineage>
        <taxon>Eukaryota</taxon>
        <taxon>Metazoa</taxon>
        <taxon>Chordata</taxon>
        <taxon>Craniata</taxon>
        <taxon>Vertebrata</taxon>
        <taxon>Euteleostomi</taxon>
        <taxon>Archelosauria</taxon>
        <taxon>Archosauria</taxon>
        <taxon>Dinosauria</taxon>
        <taxon>Saurischia</taxon>
        <taxon>Theropoda</taxon>
        <taxon>Coelurosauria</taxon>
        <taxon>Aves</taxon>
        <taxon>Neognathae</taxon>
        <taxon>Neoaves</taxon>
        <taxon>Aequornithes</taxon>
        <taxon>Procellariiformes</taxon>
        <taxon>Hydrobatidae</taxon>
        <taxon>Oceanodroma</taxon>
    </lineage>
</organism>